<dbReference type="SUPFAM" id="SSF55785">
    <property type="entry name" value="PYP-like sensor domain (PAS domain)"/>
    <property type="match status" value="2"/>
</dbReference>
<keyword evidence="7" id="KW-0418">Kinase</keyword>
<dbReference type="SMART" id="SM00091">
    <property type="entry name" value="PAS"/>
    <property type="match status" value="2"/>
</dbReference>
<dbReference type="Proteomes" id="UP000825799">
    <property type="component" value="Chromosome"/>
</dbReference>
<keyword evidence="5" id="KW-0808">Transferase</keyword>
<organism evidence="10 11">
    <name type="scientific">Devosia salina</name>
    <dbReference type="NCBI Taxonomy" id="2860336"/>
    <lineage>
        <taxon>Bacteria</taxon>
        <taxon>Pseudomonadati</taxon>
        <taxon>Pseudomonadota</taxon>
        <taxon>Alphaproteobacteria</taxon>
        <taxon>Hyphomicrobiales</taxon>
        <taxon>Devosiaceae</taxon>
        <taxon>Devosia</taxon>
    </lineage>
</organism>
<evidence type="ECO:0000313" key="10">
    <source>
        <dbReference type="EMBL" id="QYO75440.1"/>
    </source>
</evidence>
<evidence type="ECO:0000256" key="8">
    <source>
        <dbReference type="ARBA" id="ARBA00022840"/>
    </source>
</evidence>
<evidence type="ECO:0000256" key="2">
    <source>
        <dbReference type="ARBA" id="ARBA00012438"/>
    </source>
</evidence>
<proteinExistence type="predicted"/>
<accession>A0ABX8WGM0</accession>
<dbReference type="CDD" id="cd00130">
    <property type="entry name" value="PAS"/>
    <property type="match status" value="1"/>
</dbReference>
<evidence type="ECO:0000256" key="4">
    <source>
        <dbReference type="ARBA" id="ARBA00022553"/>
    </source>
</evidence>
<reference evidence="10 11" key="1">
    <citation type="submission" date="2021-08" db="EMBL/GenBank/DDBJ databases">
        <title>Devosia salina sp. nov., isolated from the South China Sea sediment.</title>
        <authorList>
            <person name="Zhou Z."/>
        </authorList>
    </citation>
    <scope>NUCLEOTIDE SEQUENCE [LARGE SCALE GENOMIC DNA]</scope>
    <source>
        <strain evidence="10 11">SCS-3</strain>
    </source>
</reference>
<keyword evidence="11" id="KW-1185">Reference proteome</keyword>
<dbReference type="Pfam" id="PF07536">
    <property type="entry name" value="HWE_HK"/>
    <property type="match status" value="1"/>
</dbReference>
<dbReference type="InterPro" id="IPR036890">
    <property type="entry name" value="HATPase_C_sf"/>
</dbReference>
<dbReference type="InterPro" id="IPR000014">
    <property type="entry name" value="PAS"/>
</dbReference>
<evidence type="ECO:0000256" key="7">
    <source>
        <dbReference type="ARBA" id="ARBA00022777"/>
    </source>
</evidence>
<dbReference type="InterPro" id="IPR013656">
    <property type="entry name" value="PAS_4"/>
</dbReference>
<feature type="domain" description="PAS" evidence="9">
    <location>
        <begin position="2"/>
        <end position="74"/>
    </location>
</feature>
<evidence type="ECO:0000256" key="6">
    <source>
        <dbReference type="ARBA" id="ARBA00022741"/>
    </source>
</evidence>
<keyword evidence="4" id="KW-0597">Phosphoprotein</keyword>
<dbReference type="PANTHER" id="PTHR41523:SF7">
    <property type="entry name" value="HISTIDINE KINASE"/>
    <property type="match status" value="1"/>
</dbReference>
<evidence type="ECO:0000313" key="11">
    <source>
        <dbReference type="Proteomes" id="UP000825799"/>
    </source>
</evidence>
<dbReference type="Gene3D" id="3.30.450.20">
    <property type="entry name" value="PAS domain"/>
    <property type="match status" value="2"/>
</dbReference>
<dbReference type="InterPro" id="IPR035965">
    <property type="entry name" value="PAS-like_dom_sf"/>
</dbReference>
<evidence type="ECO:0000259" key="9">
    <source>
        <dbReference type="PROSITE" id="PS50112"/>
    </source>
</evidence>
<dbReference type="NCBIfam" id="TIGR00229">
    <property type="entry name" value="sensory_box"/>
    <property type="match status" value="1"/>
</dbReference>
<dbReference type="EC" id="2.7.13.3" evidence="2"/>
<gene>
    <name evidence="10" type="ORF">K1X15_12380</name>
</gene>
<dbReference type="PANTHER" id="PTHR41523">
    <property type="entry name" value="TWO-COMPONENT SYSTEM SENSOR PROTEIN"/>
    <property type="match status" value="1"/>
</dbReference>
<name>A0ABX8WGM0_9HYPH</name>
<keyword evidence="8" id="KW-0067">ATP-binding</keyword>
<keyword evidence="6" id="KW-0547">Nucleotide-binding</keyword>
<evidence type="ECO:0000256" key="1">
    <source>
        <dbReference type="ARBA" id="ARBA00000085"/>
    </source>
</evidence>
<evidence type="ECO:0000256" key="3">
    <source>
        <dbReference type="ARBA" id="ARBA00021740"/>
    </source>
</evidence>
<dbReference type="EMBL" id="CP080590">
    <property type="protein sequence ID" value="QYO75440.1"/>
    <property type="molecule type" value="Genomic_DNA"/>
</dbReference>
<dbReference type="PROSITE" id="PS50112">
    <property type="entry name" value="PAS"/>
    <property type="match status" value="1"/>
</dbReference>
<dbReference type="Pfam" id="PF08448">
    <property type="entry name" value="PAS_4"/>
    <property type="match status" value="2"/>
</dbReference>
<evidence type="ECO:0000256" key="5">
    <source>
        <dbReference type="ARBA" id="ARBA00022679"/>
    </source>
</evidence>
<dbReference type="SMART" id="SM00911">
    <property type="entry name" value="HWE_HK"/>
    <property type="match status" value="1"/>
</dbReference>
<dbReference type="Gene3D" id="3.30.565.10">
    <property type="entry name" value="Histidine kinase-like ATPase, C-terminal domain"/>
    <property type="match status" value="1"/>
</dbReference>
<dbReference type="InterPro" id="IPR011102">
    <property type="entry name" value="Sig_transdc_His_kinase_HWE"/>
</dbReference>
<sequence length="480" mass="52802">MAELDFARIFEALPSPFMILDRQLRYVAANRAYEEVTGTPFAQLQGRVLFDLFPNEGEAGTRLRESFERVLATGEPDTLAYINYPITDSDGNVTNRYWTAVHVPLAGSSGATEFVMQNTVDVTELVRMREAATMPYSSISAATRLIERSREAEASSAEFRRLFQQAPAFVAVLSGASHIFTFASDSYVRLIGGRNVIGQRIVDALPEVVEQGFVEELDRVYREGSVHAAEGARVMLENAPGQPAQETFLDFTYNPIRDSAGAITGVFVQGMDRTEAVRAAQRQRLLIDELNHRVKNTLATVQSIASQTLRSTNDVALARKAFEARIMALSKAHTMLSDRQWHDTEIGHLICQELRAFDGDQVRYGGPVLVVNAKATVALALVVHELATNAARHGALSVPEGTLAVNWREGEDDSLVLEWVERGGPPVREPSRRGFGSRLLSTVVTGELGGELSLEHEEAGLRAQLSIPLSAYRVQEAVFV</sequence>
<dbReference type="RefSeq" id="WP_220303927.1">
    <property type="nucleotide sequence ID" value="NZ_CP080590.1"/>
</dbReference>
<comment type="catalytic activity">
    <reaction evidence="1">
        <text>ATP + protein L-histidine = ADP + protein N-phospho-L-histidine.</text>
        <dbReference type="EC" id="2.7.13.3"/>
    </reaction>
</comment>
<protein>
    <recommendedName>
        <fullName evidence="3">Blue-light-activated histidine kinase</fullName>
        <ecNumber evidence="2">2.7.13.3</ecNumber>
    </recommendedName>
</protein>